<dbReference type="Pfam" id="PF01272">
    <property type="entry name" value="GreA_GreB"/>
    <property type="match status" value="1"/>
</dbReference>
<dbReference type="InterPro" id="IPR001437">
    <property type="entry name" value="Tscrpt_elong_fac_GreA/B_C"/>
</dbReference>
<protein>
    <submittedName>
        <fullName evidence="2">GreA/GreB family elongation factor</fullName>
    </submittedName>
</protein>
<keyword evidence="2" id="KW-0251">Elongation factor</keyword>
<dbReference type="InterPro" id="IPR036953">
    <property type="entry name" value="GreA/GreB_C_sf"/>
</dbReference>
<evidence type="ECO:0000313" key="3">
    <source>
        <dbReference type="Proteomes" id="UP001230035"/>
    </source>
</evidence>
<dbReference type="GO" id="GO:0003746">
    <property type="term" value="F:translation elongation factor activity"/>
    <property type="evidence" value="ECO:0007669"/>
    <property type="project" value="UniProtKB-KW"/>
</dbReference>
<keyword evidence="3" id="KW-1185">Reference proteome</keyword>
<name>A0ABT6XTM2_9FLAO</name>
<organism evidence="2 3">
    <name type="scientific">Flavobacterium sedimenticola</name>
    <dbReference type="NCBI Taxonomy" id="3043286"/>
    <lineage>
        <taxon>Bacteria</taxon>
        <taxon>Pseudomonadati</taxon>
        <taxon>Bacteroidota</taxon>
        <taxon>Flavobacteriia</taxon>
        <taxon>Flavobacteriales</taxon>
        <taxon>Flavobacteriaceae</taxon>
        <taxon>Flavobacterium</taxon>
    </lineage>
</organism>
<reference evidence="2 3" key="1">
    <citation type="submission" date="2023-05" db="EMBL/GenBank/DDBJ databases">
        <title>Flavobacterium sedimenti sp. nov., isolated from the sediment.</title>
        <authorList>
            <person name="Wu N."/>
        </authorList>
    </citation>
    <scope>NUCLEOTIDE SEQUENCE [LARGE SCALE GENOMIC DNA]</scope>
    <source>
        <strain evidence="2 3">YZ-48</strain>
    </source>
</reference>
<dbReference type="RefSeq" id="WP_283240087.1">
    <property type="nucleotide sequence ID" value="NZ_JASGBP010000011.1"/>
</dbReference>
<dbReference type="InterPro" id="IPR023459">
    <property type="entry name" value="Tscrpt_elong_fac_GreA/B_fam"/>
</dbReference>
<evidence type="ECO:0000259" key="1">
    <source>
        <dbReference type="Pfam" id="PF01272"/>
    </source>
</evidence>
<dbReference type="PANTHER" id="PTHR30437:SF5">
    <property type="entry name" value="REGULATOR OF NUCLEOSIDE DIPHOSPHATE KINASE"/>
    <property type="match status" value="1"/>
</dbReference>
<dbReference type="PANTHER" id="PTHR30437">
    <property type="entry name" value="TRANSCRIPTION ELONGATION FACTOR GREA"/>
    <property type="match status" value="1"/>
</dbReference>
<gene>
    <name evidence="2" type="ORF">QHT84_13430</name>
</gene>
<dbReference type="Gene3D" id="3.10.50.30">
    <property type="entry name" value="Transcription elongation factor, GreA/GreB, C-terminal domain"/>
    <property type="match status" value="1"/>
</dbReference>
<dbReference type="SUPFAM" id="SSF54534">
    <property type="entry name" value="FKBP-like"/>
    <property type="match status" value="1"/>
</dbReference>
<accession>A0ABT6XTM2</accession>
<proteinExistence type="predicted"/>
<feature type="domain" description="Transcription elongation factor GreA/GreB C-terminal" evidence="1">
    <location>
        <begin position="49"/>
        <end position="122"/>
    </location>
</feature>
<comment type="caution">
    <text evidence="2">The sequence shown here is derived from an EMBL/GenBank/DDBJ whole genome shotgun (WGS) entry which is preliminary data.</text>
</comment>
<evidence type="ECO:0000313" key="2">
    <source>
        <dbReference type="EMBL" id="MDI9258421.1"/>
    </source>
</evidence>
<dbReference type="EMBL" id="JASGBP010000011">
    <property type="protein sequence ID" value="MDI9258421.1"/>
    <property type="molecule type" value="Genomic_DNA"/>
</dbReference>
<dbReference type="Proteomes" id="UP001230035">
    <property type="component" value="Unassembled WGS sequence"/>
</dbReference>
<sequence>MNHDIVLTTGIYDLIKDSIRRKKVSQFVENQLVNQLKRAKQVRRKELPLDVVTIDCRVMVKDLQTAAVQTYTFVEPSKAKKRNHTESIIGEIGLAFVGNKIGDHIKWDFGAGEKDFEIVQVERLQRSK</sequence>
<keyword evidence="2" id="KW-0648">Protein biosynthesis</keyword>